<dbReference type="AlphaFoldDB" id="A0A8K0A763"/>
<dbReference type="SUPFAM" id="SSF53335">
    <property type="entry name" value="S-adenosyl-L-methionine-dependent methyltransferases"/>
    <property type="match status" value="1"/>
</dbReference>
<proteinExistence type="predicted"/>
<dbReference type="GO" id="GO:0032259">
    <property type="term" value="P:methylation"/>
    <property type="evidence" value="ECO:0007669"/>
    <property type="project" value="UniProtKB-KW"/>
</dbReference>
<evidence type="ECO:0000256" key="2">
    <source>
        <dbReference type="ARBA" id="ARBA00022679"/>
    </source>
</evidence>
<reference evidence="3" key="1">
    <citation type="submission" date="2022-01" db="EMBL/GenBank/DDBJ databases">
        <authorList>
            <person name="Braso-Vives M."/>
        </authorList>
    </citation>
    <scope>NUCLEOTIDE SEQUENCE</scope>
</reference>
<dbReference type="GO" id="GO:0008168">
    <property type="term" value="F:methyltransferase activity"/>
    <property type="evidence" value="ECO:0007669"/>
    <property type="project" value="UniProtKB-KW"/>
</dbReference>
<evidence type="ECO:0000313" key="3">
    <source>
        <dbReference type="EMBL" id="CAH1270551.1"/>
    </source>
</evidence>
<sequence length="307" mass="34951">MEGEEQQAATQPKVGSLHSDAERYLEAYQVFLEKCESEEETTKRWLQEEGPGLVARCKVPAKTPFNVLGMGSGAGHFDALILHAALDKYDQVFCRVVEPREEDIDQFKNLVDEDERLKTVAFEWHQQTDEEYFEETFNDDTKFHIVHAIQLLYYVDDLAGCIKHMYRQVAEGGLLVIIHLSDQTGCSNLMKKMHKFVPDDGDEQTPYRTTAHIKEVLDKLQLQYTTDRLNVNTDITECFVPGSETGVLLLDFLTHTPHFTDTVDPGDQQEITDYIRGPDCSVERDGQILFNNSSEIIVIQKLGDASN</sequence>
<dbReference type="Gene3D" id="3.40.50.150">
    <property type="entry name" value="Vaccinia Virus protein VP39"/>
    <property type="match status" value="1"/>
</dbReference>
<gene>
    <name evidence="3" type="primary">HNMT</name>
    <name evidence="3" type="ORF">BLAG_LOCUS22797</name>
</gene>
<evidence type="ECO:0000313" key="4">
    <source>
        <dbReference type="Proteomes" id="UP000838412"/>
    </source>
</evidence>
<dbReference type="EMBL" id="OV696692">
    <property type="protein sequence ID" value="CAH1270551.1"/>
    <property type="molecule type" value="Genomic_DNA"/>
</dbReference>
<organism evidence="3 4">
    <name type="scientific">Branchiostoma lanceolatum</name>
    <name type="common">Common lancelet</name>
    <name type="synonym">Amphioxus lanceolatum</name>
    <dbReference type="NCBI Taxonomy" id="7740"/>
    <lineage>
        <taxon>Eukaryota</taxon>
        <taxon>Metazoa</taxon>
        <taxon>Chordata</taxon>
        <taxon>Cephalochordata</taxon>
        <taxon>Leptocardii</taxon>
        <taxon>Amphioxiformes</taxon>
        <taxon>Branchiostomatidae</taxon>
        <taxon>Branchiostoma</taxon>
    </lineage>
</organism>
<dbReference type="InterPro" id="IPR029063">
    <property type="entry name" value="SAM-dependent_MTases_sf"/>
</dbReference>
<accession>A0A8K0A763</accession>
<dbReference type="FunFam" id="3.40.50.150:FF:000118">
    <property type="entry name" value="Histamine N-methyltransferase"/>
    <property type="match status" value="1"/>
</dbReference>
<dbReference type="Proteomes" id="UP000838412">
    <property type="component" value="Chromosome 7"/>
</dbReference>
<name>A0A8K0A763_BRALA</name>
<keyword evidence="1" id="KW-0489">Methyltransferase</keyword>
<evidence type="ECO:0000256" key="1">
    <source>
        <dbReference type="ARBA" id="ARBA00022603"/>
    </source>
</evidence>
<protein>
    <submittedName>
        <fullName evidence="3">HNMT protein</fullName>
    </submittedName>
</protein>
<keyword evidence="2" id="KW-0808">Transferase</keyword>
<dbReference type="Pfam" id="PF13489">
    <property type="entry name" value="Methyltransf_23"/>
    <property type="match status" value="1"/>
</dbReference>
<keyword evidence="4" id="KW-1185">Reference proteome</keyword>
<dbReference type="OrthoDB" id="5984880at2759"/>